<dbReference type="CDD" id="cd05936">
    <property type="entry name" value="FC-FACS_FadD_like"/>
    <property type="match status" value="1"/>
</dbReference>
<proteinExistence type="predicted"/>
<dbReference type="PROSITE" id="PS00455">
    <property type="entry name" value="AMP_BINDING"/>
    <property type="match status" value="1"/>
</dbReference>
<evidence type="ECO:0000313" key="3">
    <source>
        <dbReference type="EMBL" id="AJA10426.1"/>
    </source>
</evidence>
<sequence>MDSRFSWSTDYRHPTKWDQEFAPLSLPDMLAASVARRGDAPMLDFLGRQFSYAEVARGAARVARGLQQRGIGKGSRVGLFLPNVPHYVAAYYGALAAGATVVNFSPLYTVAELEAQVEDSGTDTLFTISAAALLPTALQVLDGSSLKQLVVGSVAGGLPAAKSMLYRLFKRSEVAALPTDPRIIRFSTLIDNDGKPDPVAIDAEQDIALIQYTGGTTGTPKGAKLTHQNLTANARQVNAIDPDHDAADRILGVLPFFHVFANTCVLNRTILNGGTITMLPRFDAKQALEAITRTKTTALPGVPTMYQALLDHPDLAKTDFSSLRICISGGAPMPGELREKFVAATGASLVEGYGLTESSGVVATNPYEGPVKPGTIGQPIPATHIRLLDKEDASKDAPDGEPGELAVKGPQVMQGYWNRPDADKDSFTDDGWLRTGDVAVVEAGGYIRIVDRLKDMIAVGGFKVYPSVIEAHLYEHPAVKEAIVLGVPDAYRGEAPKAFVTLEDGFNVSGEALAAWLNPQLGKHERVNAVEVRLNLPKTMIGKLDRKALRAEEKTSAKA</sequence>
<dbReference type="SUPFAM" id="SSF56801">
    <property type="entry name" value="Acetyl-CoA synthetase-like"/>
    <property type="match status" value="1"/>
</dbReference>
<evidence type="ECO:0000259" key="1">
    <source>
        <dbReference type="Pfam" id="PF00501"/>
    </source>
</evidence>
<dbReference type="InterPro" id="IPR050237">
    <property type="entry name" value="ATP-dep_AMP-bd_enzyme"/>
</dbReference>
<dbReference type="PANTHER" id="PTHR43767">
    <property type="entry name" value="LONG-CHAIN-FATTY-ACID--COA LIGASE"/>
    <property type="match status" value="1"/>
</dbReference>
<feature type="domain" description="AMP-binding enzyme C-terminal" evidence="2">
    <location>
        <begin position="469"/>
        <end position="543"/>
    </location>
</feature>
<dbReference type="InterPro" id="IPR042099">
    <property type="entry name" value="ANL_N_sf"/>
</dbReference>
<dbReference type="Gene3D" id="3.30.300.30">
    <property type="match status" value="1"/>
</dbReference>
<keyword evidence="3" id="KW-0436">Ligase</keyword>
<evidence type="ECO:0000259" key="2">
    <source>
        <dbReference type="Pfam" id="PF13193"/>
    </source>
</evidence>
<dbReference type="EMBL" id="CP009122">
    <property type="protein sequence ID" value="AJA10426.1"/>
    <property type="molecule type" value="Genomic_DNA"/>
</dbReference>
<dbReference type="InterPro" id="IPR000873">
    <property type="entry name" value="AMP-dep_synth/lig_dom"/>
</dbReference>
<dbReference type="HOGENOM" id="CLU_000022_59_7_5"/>
<dbReference type="STRING" id="1515612.SKP52_17780"/>
<dbReference type="Gene3D" id="3.40.50.12780">
    <property type="entry name" value="N-terminal domain of ligase-like"/>
    <property type="match status" value="1"/>
</dbReference>
<dbReference type="OrthoDB" id="9803968at2"/>
<accession>A0A0A7PJY1</accession>
<dbReference type="Pfam" id="PF00501">
    <property type="entry name" value="AMP-binding"/>
    <property type="match status" value="1"/>
</dbReference>
<dbReference type="PANTHER" id="PTHR43767:SF1">
    <property type="entry name" value="NONRIBOSOMAL PEPTIDE SYNTHASE PES1 (EUROFUNG)-RELATED"/>
    <property type="match status" value="1"/>
</dbReference>
<dbReference type="InterPro" id="IPR020845">
    <property type="entry name" value="AMP-binding_CS"/>
</dbReference>
<dbReference type="Pfam" id="PF13193">
    <property type="entry name" value="AMP-binding_C"/>
    <property type="match status" value="1"/>
</dbReference>
<dbReference type="InterPro" id="IPR045851">
    <property type="entry name" value="AMP-bd_C_sf"/>
</dbReference>
<gene>
    <name evidence="3" type="ORF">SKP52_17780</name>
</gene>
<dbReference type="Proteomes" id="UP000030907">
    <property type="component" value="Chromosome"/>
</dbReference>
<evidence type="ECO:0000313" key="4">
    <source>
        <dbReference type="Proteomes" id="UP000030907"/>
    </source>
</evidence>
<dbReference type="InterPro" id="IPR025110">
    <property type="entry name" value="AMP-bd_C"/>
</dbReference>
<reference evidence="3 4" key="1">
    <citation type="journal article" date="2015" name="Int. J. Syst. Evol. Microbiol.">
        <title>Description of Sphingopyxis fribergensis sp. nov. - a soil bacterium with the ability to degrade styrene and phenylacetic acid.</title>
        <authorList>
            <person name="Oelschlagel M."/>
            <person name="Ruckert C."/>
            <person name="Kalinowski J."/>
            <person name="Schmidt G."/>
            <person name="Schlomann M."/>
            <person name="Tischler D."/>
        </authorList>
    </citation>
    <scope>NUCLEOTIDE SEQUENCE [LARGE SCALE GENOMIC DNA]</scope>
    <source>
        <strain evidence="3 4">Kp5.2</strain>
    </source>
</reference>
<dbReference type="RefSeq" id="WP_039576912.1">
    <property type="nucleotide sequence ID" value="NZ_CP009122.1"/>
</dbReference>
<feature type="domain" description="AMP-dependent synthetase/ligase" evidence="1">
    <location>
        <begin position="32"/>
        <end position="417"/>
    </location>
</feature>
<dbReference type="AlphaFoldDB" id="A0A0A7PJY1"/>
<keyword evidence="4" id="KW-1185">Reference proteome</keyword>
<dbReference type="KEGG" id="sphk:SKP52_17780"/>
<dbReference type="GO" id="GO:0016878">
    <property type="term" value="F:acid-thiol ligase activity"/>
    <property type="evidence" value="ECO:0007669"/>
    <property type="project" value="UniProtKB-ARBA"/>
</dbReference>
<name>A0A0A7PJY1_9SPHN</name>
<organism evidence="3 4">
    <name type="scientific">Sphingopyxis fribergensis</name>
    <dbReference type="NCBI Taxonomy" id="1515612"/>
    <lineage>
        <taxon>Bacteria</taxon>
        <taxon>Pseudomonadati</taxon>
        <taxon>Pseudomonadota</taxon>
        <taxon>Alphaproteobacteria</taxon>
        <taxon>Sphingomonadales</taxon>
        <taxon>Sphingomonadaceae</taxon>
        <taxon>Sphingopyxis</taxon>
    </lineage>
</organism>
<protein>
    <submittedName>
        <fullName evidence="3">AMP-dependent synthetase and ligase</fullName>
    </submittedName>
</protein>